<organism evidence="2 3">
    <name type="scientific">Pseudobacteriovorax antillogorgiicola</name>
    <dbReference type="NCBI Taxonomy" id="1513793"/>
    <lineage>
        <taxon>Bacteria</taxon>
        <taxon>Pseudomonadati</taxon>
        <taxon>Bdellovibrionota</taxon>
        <taxon>Oligoflexia</taxon>
        <taxon>Oligoflexales</taxon>
        <taxon>Pseudobacteriovoracaceae</taxon>
        <taxon>Pseudobacteriovorax</taxon>
    </lineage>
</organism>
<evidence type="ECO:0000256" key="1">
    <source>
        <dbReference type="SAM" id="Phobius"/>
    </source>
</evidence>
<accession>A0A1Y6BX53</accession>
<name>A0A1Y6BX53_9BACT</name>
<evidence type="ECO:0008006" key="4">
    <source>
        <dbReference type="Google" id="ProtNLM"/>
    </source>
</evidence>
<dbReference type="STRING" id="1513793.SAMN06296036_1108"/>
<evidence type="ECO:0000313" key="2">
    <source>
        <dbReference type="EMBL" id="SMF32153.1"/>
    </source>
</evidence>
<evidence type="ECO:0000313" key="3">
    <source>
        <dbReference type="Proteomes" id="UP000192907"/>
    </source>
</evidence>
<dbReference type="OrthoDB" id="9981026at2"/>
<protein>
    <recommendedName>
        <fullName evidence="4">Rod shape-determining protein MreD</fullName>
    </recommendedName>
</protein>
<keyword evidence="1" id="KW-0472">Membrane</keyword>
<feature type="transmembrane region" description="Helical" evidence="1">
    <location>
        <begin position="127"/>
        <end position="150"/>
    </location>
</feature>
<reference evidence="3" key="1">
    <citation type="submission" date="2017-04" db="EMBL/GenBank/DDBJ databases">
        <authorList>
            <person name="Varghese N."/>
            <person name="Submissions S."/>
        </authorList>
    </citation>
    <scope>NUCLEOTIDE SEQUENCE [LARGE SCALE GENOMIC DNA]</scope>
    <source>
        <strain evidence="3">RKEM611</strain>
    </source>
</reference>
<dbReference type="RefSeq" id="WP_132320655.1">
    <property type="nucleotide sequence ID" value="NZ_FWZT01000010.1"/>
</dbReference>
<proteinExistence type="predicted"/>
<keyword evidence="1" id="KW-1133">Transmembrane helix</keyword>
<keyword evidence="3" id="KW-1185">Reference proteome</keyword>
<dbReference type="Proteomes" id="UP000192907">
    <property type="component" value="Unassembled WGS sequence"/>
</dbReference>
<feature type="transmembrane region" description="Helical" evidence="1">
    <location>
        <begin position="157"/>
        <end position="179"/>
    </location>
</feature>
<keyword evidence="1" id="KW-0812">Transmembrane</keyword>
<feature type="transmembrane region" description="Helical" evidence="1">
    <location>
        <begin position="104"/>
        <end position="121"/>
    </location>
</feature>
<feature type="transmembrane region" description="Helical" evidence="1">
    <location>
        <begin position="68"/>
        <end position="92"/>
    </location>
</feature>
<dbReference type="AlphaFoldDB" id="A0A1Y6BX53"/>
<sequence>MEKANVEGLRPNPTIVQFKRFLQELRPRPNSGYFYRDVFYLVAIGFIQNTIVPALSVLGITIDLMTPWIVITAIRQNALPATALAFIAALILEMRSTVPAGMYLVIYWITVNLIIQVRLALSWRHRIPWFVTYLLAAVWVHLFEVFVVFMSRGMESMTLVFTIQQIVKIVTAVAFGMFICQEWLRFDAEEPVPQ</sequence>
<feature type="transmembrane region" description="Helical" evidence="1">
    <location>
        <begin position="38"/>
        <end position="62"/>
    </location>
</feature>
<gene>
    <name evidence="2" type="ORF">SAMN06296036_1108</name>
</gene>
<dbReference type="EMBL" id="FWZT01000010">
    <property type="protein sequence ID" value="SMF32153.1"/>
    <property type="molecule type" value="Genomic_DNA"/>
</dbReference>